<dbReference type="InterPro" id="IPR007110">
    <property type="entry name" value="Ig-like_dom"/>
</dbReference>
<feature type="compositionally biased region" description="Basic and acidic residues" evidence="17">
    <location>
        <begin position="800"/>
        <end position="810"/>
    </location>
</feature>
<keyword evidence="8" id="KW-0418">Kinase</keyword>
<comment type="function">
    <text evidence="14">Protein kinase that recognizes phosphorylation sites in which the surrounding peptides have an alpha-helical conformation. Regulates cardiac development and cardiomyocyte differentiation by negatively regulating Wnt/beta-catenin signaling.</text>
</comment>
<dbReference type="FunFam" id="3.20.200.10:FF:000005">
    <property type="entry name" value="Alpha-protein kinase 2"/>
    <property type="match status" value="1"/>
</dbReference>
<keyword evidence="9" id="KW-0472">Membrane</keyword>
<comment type="catalytic activity">
    <reaction evidence="12">
        <text>L-threonyl-[protein] + ATP = O-phospho-L-threonyl-[protein] + ADP + H(+)</text>
        <dbReference type="Rhea" id="RHEA:46608"/>
        <dbReference type="Rhea" id="RHEA-COMP:11060"/>
        <dbReference type="Rhea" id="RHEA-COMP:11605"/>
        <dbReference type="ChEBI" id="CHEBI:15378"/>
        <dbReference type="ChEBI" id="CHEBI:30013"/>
        <dbReference type="ChEBI" id="CHEBI:30616"/>
        <dbReference type="ChEBI" id="CHEBI:61977"/>
        <dbReference type="ChEBI" id="CHEBI:456216"/>
        <dbReference type="EC" id="2.7.11.1"/>
    </reaction>
</comment>
<evidence type="ECO:0000256" key="12">
    <source>
        <dbReference type="ARBA" id="ARBA00047899"/>
    </source>
</evidence>
<evidence type="ECO:0000256" key="15">
    <source>
        <dbReference type="ARBA" id="ARBA00073273"/>
    </source>
</evidence>
<feature type="domain" description="Ig-like" evidence="18">
    <location>
        <begin position="1276"/>
        <end position="1364"/>
    </location>
</feature>
<comment type="similarity">
    <text evidence="2">Belongs to the protein kinase superfamily. Alpha-type protein kinase family. ALPK subfamily.</text>
</comment>
<feature type="compositionally biased region" description="Polar residues" evidence="17">
    <location>
        <begin position="175"/>
        <end position="196"/>
    </location>
</feature>
<feature type="region of interest" description="Disordered" evidence="17">
    <location>
        <begin position="779"/>
        <end position="817"/>
    </location>
</feature>
<feature type="compositionally biased region" description="Polar residues" evidence="17">
    <location>
        <begin position="468"/>
        <end position="478"/>
    </location>
</feature>
<dbReference type="InterPro" id="IPR004166">
    <property type="entry name" value="a-kinase_dom"/>
</dbReference>
<dbReference type="InterPro" id="IPR013783">
    <property type="entry name" value="Ig-like_fold"/>
</dbReference>
<evidence type="ECO:0000256" key="6">
    <source>
        <dbReference type="ARBA" id="ARBA00022679"/>
    </source>
</evidence>
<feature type="region of interest" description="Disordered" evidence="17">
    <location>
        <begin position="532"/>
        <end position="558"/>
    </location>
</feature>
<feature type="compositionally biased region" description="Basic and acidic residues" evidence="17">
    <location>
        <begin position="143"/>
        <end position="174"/>
    </location>
</feature>
<feature type="compositionally biased region" description="Basic and acidic residues" evidence="17">
    <location>
        <begin position="92"/>
        <end position="105"/>
    </location>
</feature>
<keyword evidence="11" id="KW-0393">Immunoglobulin domain</keyword>
<evidence type="ECO:0000256" key="14">
    <source>
        <dbReference type="ARBA" id="ARBA00059647"/>
    </source>
</evidence>
<feature type="compositionally biased region" description="Polar residues" evidence="17">
    <location>
        <begin position="109"/>
        <end position="120"/>
    </location>
</feature>
<organism evidence="20 21">
    <name type="scientific">Sus scrofa</name>
    <name type="common">Pig</name>
    <dbReference type="NCBI Taxonomy" id="9823"/>
    <lineage>
        <taxon>Eukaryota</taxon>
        <taxon>Metazoa</taxon>
        <taxon>Chordata</taxon>
        <taxon>Craniata</taxon>
        <taxon>Vertebrata</taxon>
        <taxon>Euteleostomi</taxon>
        <taxon>Mammalia</taxon>
        <taxon>Eutheria</taxon>
        <taxon>Laurasiatheria</taxon>
        <taxon>Artiodactyla</taxon>
        <taxon>Suina</taxon>
        <taxon>Suidae</taxon>
        <taxon>Sus</taxon>
    </lineage>
</organism>
<keyword evidence="7" id="KW-0677">Repeat</keyword>
<dbReference type="PANTHER" id="PTHR47091">
    <property type="entry name" value="ALPHA-PROTEIN KINASE 2-RELATED"/>
    <property type="match status" value="1"/>
</dbReference>
<dbReference type="PROSITE" id="PS50835">
    <property type="entry name" value="IG_LIKE"/>
    <property type="match status" value="1"/>
</dbReference>
<dbReference type="GO" id="GO:0016323">
    <property type="term" value="C:basolateral plasma membrane"/>
    <property type="evidence" value="ECO:0007669"/>
    <property type="project" value="UniProtKB-SubCell"/>
</dbReference>
<protein>
    <recommendedName>
        <fullName evidence="15">Alpha-protein kinase 2</fullName>
        <ecNumber evidence="3">2.7.11.1</ecNumber>
    </recommendedName>
    <alternativeName>
        <fullName evidence="16">Heart alpha-protein kinase</fullName>
    </alternativeName>
</protein>
<name>A0A8D1S601_PIG</name>
<evidence type="ECO:0000259" key="18">
    <source>
        <dbReference type="PROSITE" id="PS50835"/>
    </source>
</evidence>
<feature type="region of interest" description="Disordered" evidence="17">
    <location>
        <begin position="1043"/>
        <end position="1113"/>
    </location>
</feature>
<feature type="domain" description="Alpha-type protein kinase" evidence="19">
    <location>
        <begin position="1391"/>
        <end position="1623"/>
    </location>
</feature>
<dbReference type="Gene3D" id="3.20.200.10">
    <property type="entry name" value="MHCK/EF2 kinase"/>
    <property type="match status" value="1"/>
</dbReference>
<sequence length="1660" mass="179176">QEETLEYLSYLHARPKVANLPVSSLHPSCTPEDTAVYQISAKNCFGMICCSASIEVECSSENLQLSPSPKDEGDAGWNREMETYEQENTSQIDEKEHPYREEERIASGPPTSADSPSSQFDGPCSLQLLANNDLDVSSSENLSDVKDTRQTEEACDPNHREETVQIQETGRERISLSQMPAFSESASTGTTTNSFPNLGGTHKENASLTQYLEVENCARDPQQEENQDGAGHAPGRSWGDLGPAPNTPEASSENMPLCELSVHFPQGNSPAPRGPQLPSVASPELVHTVPTLEALCDGPRDREAAWGTECLEAGDQETCDTMGSLVGAPVGKYLPQEICSMDSELAGQYKVSDLWSPDDKTLDVLLQTGGSEPPWSTYESSKERNSAMPPLFISTFTWNLAPRASKDAPGDNLAKAENSTSALASMVKAGQERLSPSNSGWLEERQPPSSENGSPVGFKEGRDEGSRAQETADTWASHSSIVFSQETPTMLTANLECAKVTGEDGDTSALSTATQVHPLKYLPVSMAGNSHAGGLESLPRAPGENTSHLPPDTQLGRTLNSTATESSKELPRVAPSGPEAHVCVLQPPEGKSLCGTSPVQMDDWSGKRQTLHRADDRSLDENFPEKGSETTQRAQQGSPDADFQESLPTASVQGEINLVPLDNSAANSREERGQSPGLGTSVSMVAESTTESARGALSNVPPLCNLLPEGSKESGPGYGEAGRKLKIITLEASVSETWPPRQWTGSKCNELEGGLMIPDRVWAASDVLKAGAAMPELASPEAASSCSPRTGPGSASANNRDIHGGKDKASNTHWSSLPSQYLSQPRLLESSVDPVDEMELCVSDLLPEASKTGRRENVNVSQNPLGIERPAFLKQLLACPQILESSVDPIEGPGMMEWKARVETPELPEPPLEVRVERKLNNGNFAQRVDVQPAVWQVLCPQPSGENIPNVNSITQGQEDSERGEAGQSQHDKAKGDVQSAILPALGPVEGRETIPSRCSRSPVEGGNERRSGEPEPRKNDKAELVFPILPLSSHLAVMTPASVGADSHHSTGQSHDVPGNDLREPRSQNACSDSERGAVKSEYGSHLPPSSDLTQGALMSSEGSVTDFSRSHDIEECKIEGPPIGESKPPGTSGSPTVTLALISGEGASEKVPKVLQGPCQQGSTLGHGEKLGEEKAGHVVAQAGSLPGAPPAGTGSEKVKEKQATPGSGCLAEGVKRKILSRVAALRLRLEERENVRKKTILLKKSPKLEPSVSSTDEKEDPQRPPCKPEGRAPVLLKKIQAEIFPDHPRNIKLSCQFAEIHEDSTVMWTKDSKLIAQAQRRAGDDSAVSLAIVQAGPKDQGLYYCCINNSYGKVTAEFNLTAEVLKQLSSHPDMKGYEEIEFSQLIFEEDFLNGSYFGGHLRGQIATEQLHFGEGVHRKAFRSTVMQGLMPVFEPGHACVLKVHNAVAYGTRNNDELIQRNYKLAAQECYVQNTARCYAKIYAAEAQPLEGFGEVPEIIPIFLIHRPENNIPYATVEEELIGEFVKYSIRDGKEINFLRRESEAGQKCCTFQHWVYQKTSGCLLVTDMQGVGMKLTDVGIATLAKGYKGFKGNCSMTFIDQFKALHQCNKYCKMLGLKSLKNNNQKPKKPSIGKSKIQPNSTTVKKLASGAPVEKRT</sequence>
<feature type="region of interest" description="Disordered" evidence="17">
    <location>
        <begin position="1249"/>
        <end position="1273"/>
    </location>
</feature>
<dbReference type="SUPFAM" id="SSF56112">
    <property type="entry name" value="Protein kinase-like (PK-like)"/>
    <property type="match status" value="1"/>
</dbReference>
<feature type="region of interest" description="Disordered" evidence="17">
    <location>
        <begin position="593"/>
        <end position="645"/>
    </location>
</feature>
<feature type="region of interest" description="Disordered" evidence="17">
    <location>
        <begin position="221"/>
        <end position="281"/>
    </location>
</feature>
<dbReference type="CDD" id="cd16974">
    <property type="entry name" value="Alpha_kinase_ALPK2"/>
    <property type="match status" value="1"/>
</dbReference>
<evidence type="ECO:0000256" key="7">
    <source>
        <dbReference type="ARBA" id="ARBA00022737"/>
    </source>
</evidence>
<feature type="region of interest" description="Disordered" evidence="17">
    <location>
        <begin position="1625"/>
        <end position="1660"/>
    </location>
</feature>
<dbReference type="Gene3D" id="2.60.40.10">
    <property type="entry name" value="Immunoglobulins"/>
    <property type="match status" value="1"/>
</dbReference>
<keyword evidence="5" id="KW-0723">Serine/threonine-protein kinase</keyword>
<dbReference type="Ensembl" id="ENSSSCT00055057153.1">
    <property type="protein sequence ID" value="ENSSSCP00055045720.1"/>
    <property type="gene ID" value="ENSSSCG00055028791.1"/>
</dbReference>
<feature type="compositionally biased region" description="Basic and acidic residues" evidence="17">
    <location>
        <begin position="1007"/>
        <end position="1022"/>
    </location>
</feature>
<evidence type="ECO:0000256" key="1">
    <source>
        <dbReference type="ARBA" id="ARBA00004187"/>
    </source>
</evidence>
<dbReference type="GO" id="GO:0005524">
    <property type="term" value="F:ATP binding"/>
    <property type="evidence" value="ECO:0007669"/>
    <property type="project" value="InterPro"/>
</dbReference>
<evidence type="ECO:0000256" key="3">
    <source>
        <dbReference type="ARBA" id="ARBA00012513"/>
    </source>
</evidence>
<evidence type="ECO:0000256" key="11">
    <source>
        <dbReference type="ARBA" id="ARBA00023319"/>
    </source>
</evidence>
<dbReference type="SMART" id="SM00811">
    <property type="entry name" value="Alpha_kinase"/>
    <property type="match status" value="1"/>
</dbReference>
<dbReference type="InterPro" id="IPR036179">
    <property type="entry name" value="Ig-like_dom_sf"/>
</dbReference>
<dbReference type="PROSITE" id="PS51158">
    <property type="entry name" value="ALPHA_KINASE"/>
    <property type="match status" value="1"/>
</dbReference>
<dbReference type="Pfam" id="PF02816">
    <property type="entry name" value="Alpha_kinase"/>
    <property type="match status" value="1"/>
</dbReference>
<feature type="compositionally biased region" description="Polar residues" evidence="17">
    <location>
        <begin position="946"/>
        <end position="958"/>
    </location>
</feature>
<feature type="region of interest" description="Disordered" evidence="17">
    <location>
        <begin position="946"/>
        <end position="1022"/>
    </location>
</feature>
<dbReference type="InterPro" id="IPR011009">
    <property type="entry name" value="Kinase-like_dom_sf"/>
</dbReference>
<dbReference type="GO" id="GO:0004674">
    <property type="term" value="F:protein serine/threonine kinase activity"/>
    <property type="evidence" value="ECO:0007669"/>
    <property type="project" value="UniProtKB-KW"/>
</dbReference>
<evidence type="ECO:0000256" key="4">
    <source>
        <dbReference type="ARBA" id="ARBA00022475"/>
    </source>
</evidence>
<evidence type="ECO:0000313" key="20">
    <source>
        <dbReference type="Ensembl" id="ENSSSCP00055045720.1"/>
    </source>
</evidence>
<feature type="region of interest" description="Disordered" evidence="17">
    <location>
        <begin position="424"/>
        <end position="478"/>
    </location>
</feature>
<evidence type="ECO:0000256" key="10">
    <source>
        <dbReference type="ARBA" id="ARBA00023157"/>
    </source>
</evidence>
<comment type="catalytic activity">
    <reaction evidence="13">
        <text>L-seryl-[protein] + ATP = O-phospho-L-seryl-[protein] + ADP + H(+)</text>
        <dbReference type="Rhea" id="RHEA:17989"/>
        <dbReference type="Rhea" id="RHEA-COMP:9863"/>
        <dbReference type="Rhea" id="RHEA-COMP:11604"/>
        <dbReference type="ChEBI" id="CHEBI:15378"/>
        <dbReference type="ChEBI" id="CHEBI:29999"/>
        <dbReference type="ChEBI" id="CHEBI:30616"/>
        <dbReference type="ChEBI" id="CHEBI:83421"/>
        <dbReference type="ChEBI" id="CHEBI:456216"/>
        <dbReference type="EC" id="2.7.11.1"/>
    </reaction>
</comment>
<evidence type="ECO:0000256" key="16">
    <source>
        <dbReference type="ARBA" id="ARBA00080408"/>
    </source>
</evidence>
<dbReference type="Pfam" id="PF07679">
    <property type="entry name" value="I-set"/>
    <property type="match status" value="1"/>
</dbReference>
<accession>A0A8D1S601</accession>
<feature type="region of interest" description="Disordered" evidence="17">
    <location>
        <begin position="1185"/>
        <end position="1211"/>
    </location>
</feature>
<dbReference type="Proteomes" id="UP000694724">
    <property type="component" value="Unplaced"/>
</dbReference>
<feature type="compositionally biased region" description="Polar residues" evidence="17">
    <location>
        <begin position="782"/>
        <end position="799"/>
    </location>
</feature>
<evidence type="ECO:0000256" key="5">
    <source>
        <dbReference type="ARBA" id="ARBA00022527"/>
    </source>
</evidence>
<feature type="compositionally biased region" description="Basic and acidic residues" evidence="17">
    <location>
        <begin position="1263"/>
        <end position="1273"/>
    </location>
</feature>
<keyword evidence="6" id="KW-0808">Transferase</keyword>
<evidence type="ECO:0000313" key="21">
    <source>
        <dbReference type="Proteomes" id="UP000694724"/>
    </source>
</evidence>
<proteinExistence type="inferred from homology"/>
<evidence type="ECO:0000256" key="9">
    <source>
        <dbReference type="ARBA" id="ARBA00023136"/>
    </source>
</evidence>
<dbReference type="SUPFAM" id="SSF48726">
    <property type="entry name" value="Immunoglobulin"/>
    <property type="match status" value="1"/>
</dbReference>
<keyword evidence="4" id="KW-1003">Cell membrane</keyword>
<evidence type="ECO:0000256" key="8">
    <source>
        <dbReference type="ARBA" id="ARBA00022777"/>
    </source>
</evidence>
<evidence type="ECO:0000259" key="19">
    <source>
        <dbReference type="PROSITE" id="PS51158"/>
    </source>
</evidence>
<feature type="compositionally biased region" description="Basic and acidic residues" evidence="17">
    <location>
        <begin position="960"/>
        <end position="976"/>
    </location>
</feature>
<dbReference type="PANTHER" id="PTHR47091:SF2">
    <property type="entry name" value="ALPHA-PROTEIN KINASE 2"/>
    <property type="match status" value="1"/>
</dbReference>
<dbReference type="EC" id="2.7.11.1" evidence="3"/>
<dbReference type="InterPro" id="IPR013098">
    <property type="entry name" value="Ig_I-set"/>
</dbReference>
<feature type="region of interest" description="Disordered" evidence="17">
    <location>
        <begin position="1151"/>
        <end position="1171"/>
    </location>
</feature>
<evidence type="ECO:0000256" key="17">
    <source>
        <dbReference type="SAM" id="MobiDB-lite"/>
    </source>
</evidence>
<feature type="region of interest" description="Disordered" evidence="17">
    <location>
        <begin position="137"/>
        <end position="203"/>
    </location>
</feature>
<feature type="compositionally biased region" description="Polar residues" evidence="17">
    <location>
        <begin position="629"/>
        <end position="638"/>
    </location>
</feature>
<feature type="region of interest" description="Disordered" evidence="17">
    <location>
        <begin position="84"/>
        <end position="125"/>
    </location>
</feature>
<comment type="subcellular location">
    <subcellularLocation>
        <location evidence="1">Basolateral cell membrane</location>
    </subcellularLocation>
</comment>
<reference evidence="20" key="1">
    <citation type="submission" date="2025-08" db="UniProtKB">
        <authorList>
            <consortium name="Ensembl"/>
        </authorList>
    </citation>
    <scope>IDENTIFICATION</scope>
</reference>
<feature type="compositionally biased region" description="Basic and acidic residues" evidence="17">
    <location>
        <begin position="612"/>
        <end position="628"/>
    </location>
</feature>
<feature type="compositionally biased region" description="Polar residues" evidence="17">
    <location>
        <begin position="1092"/>
        <end position="1109"/>
    </location>
</feature>
<evidence type="ECO:0000256" key="2">
    <source>
        <dbReference type="ARBA" id="ARBA00008651"/>
    </source>
</evidence>
<evidence type="ECO:0000256" key="13">
    <source>
        <dbReference type="ARBA" id="ARBA00048679"/>
    </source>
</evidence>
<keyword evidence="10" id="KW-1015">Disulfide bond</keyword>